<gene>
    <name evidence="4" type="ORF">PGLA1383_LOCUS14550</name>
</gene>
<feature type="transmembrane region" description="Helical" evidence="2">
    <location>
        <begin position="491"/>
        <end position="508"/>
    </location>
</feature>
<dbReference type="InterPro" id="IPR026891">
    <property type="entry name" value="Fn3-like"/>
</dbReference>
<dbReference type="InterPro" id="IPR013783">
    <property type="entry name" value="Ig-like_fold"/>
</dbReference>
<dbReference type="EMBL" id="CAJNNV010008328">
    <property type="protein sequence ID" value="CAE8596078.1"/>
    <property type="molecule type" value="Genomic_DNA"/>
</dbReference>
<comment type="caution">
    <text evidence="4">The sequence shown here is derived from an EMBL/GenBank/DDBJ whole genome shotgun (WGS) entry which is preliminary data.</text>
</comment>
<keyword evidence="2" id="KW-1133">Transmembrane helix</keyword>
<feature type="transmembrane region" description="Helical" evidence="2">
    <location>
        <begin position="402"/>
        <end position="423"/>
    </location>
</feature>
<keyword evidence="2" id="KW-0472">Membrane</keyword>
<dbReference type="Gene3D" id="2.60.40.10">
    <property type="entry name" value="Immunoglobulins"/>
    <property type="match status" value="1"/>
</dbReference>
<dbReference type="SMART" id="SM01217">
    <property type="entry name" value="Fn3_like"/>
    <property type="match status" value="1"/>
</dbReference>
<dbReference type="InterPro" id="IPR036226">
    <property type="entry name" value="LipOase_C_sf"/>
</dbReference>
<evidence type="ECO:0000313" key="4">
    <source>
        <dbReference type="EMBL" id="CAE8596078.1"/>
    </source>
</evidence>
<dbReference type="Proteomes" id="UP000654075">
    <property type="component" value="Unassembled WGS sequence"/>
</dbReference>
<proteinExistence type="predicted"/>
<accession>A0A813E4R7</accession>
<dbReference type="InterPro" id="IPR013819">
    <property type="entry name" value="LipOase_C"/>
</dbReference>
<dbReference type="SUPFAM" id="SSF48484">
    <property type="entry name" value="Lipoxigenase"/>
    <property type="match status" value="1"/>
</dbReference>
<dbReference type="GO" id="GO:0046872">
    <property type="term" value="F:metal ion binding"/>
    <property type="evidence" value="ECO:0007669"/>
    <property type="project" value="InterPro"/>
</dbReference>
<dbReference type="Pfam" id="PF14310">
    <property type="entry name" value="Fn3-like"/>
    <property type="match status" value="1"/>
</dbReference>
<dbReference type="GO" id="GO:0016702">
    <property type="term" value="F:oxidoreductase activity, acting on single donors with incorporation of molecular oxygen, incorporation of two atoms of oxygen"/>
    <property type="evidence" value="ECO:0007669"/>
    <property type="project" value="InterPro"/>
</dbReference>
<reference evidence="4" key="1">
    <citation type="submission" date="2021-02" db="EMBL/GenBank/DDBJ databases">
        <authorList>
            <person name="Dougan E. K."/>
            <person name="Rhodes N."/>
            <person name="Thang M."/>
            <person name="Chan C."/>
        </authorList>
    </citation>
    <scope>NUCLEOTIDE SEQUENCE</scope>
</reference>
<sequence length="1720" mass="185515">MIAFNLIGAHRIEATHMEFKGETLEFVIRLNKFHGIETRPYFARYGGDLYFNADGLPIMLETPSGTQVQRGDKDWQYWKFAWRSALITIITLVDHLHLAHFRVANVLTTAVRKTLSPKHPLRRFFSVFTFGSVFVNMNAMHTLIGKKHVLHRSSPFKEFEALSSLVPEMLPQPTEQHKSLVNDEAFARLPKMIQDAPYFQDGRLLVGALRKHVVRFTGIYHRDICSTDNIVTDPEVKSFLSELVAENAQAHYATPLTEETKCSDMFEILLSYIWTVTGWHRHVGTVGDYFADPDLASFSWKEGEAYARPLQHMQMSTVAAFTSTAQPKLIEDYTHVFNGIDKEAEAVAAWKAEVGRRNEERFQTKGFRNIHADPAVVQPLLTTAAIITVCSVGNSFEETVLLSVQATLGTLIALLNSVILRLISGEASVQLSSWLCVALVLQSTLFVVLTCLLNVSENTKMFAVGLTAYFVVSMIGPLGTEISLLQSGVQYTMVSCCGSLCAILAYMLPLPGLPGTHALPGVAKAFGAVADGCAEVITEATAAFLASGAGDAWRSLARQKLASLAKVLEKAHGNLEYQDWSLSAALRLLSRRGRQHSARRKVQQERAFSAASDSIDTCYLLIEIAARPHDHVVGMEAAVVRSTAAPLLVRVAENATALLRDFARTNFRESWLDSSMVGDSDVVGDERRRHLRQASSAALGDSSLAAQELLLLGQFQHAEGSSGQGMSIGEFASARSDMAAFLFLVHSLAADLLRRSNLDLGPGQEFEGLEMDENQSIYSPSPRPHGALDAECQLADLRPPLLQRSGPPEFEEQFDPHLRNLSPSQLAAQTSRRVRWALEAGAAAVQQRWHVAVKVSISFTVCLATSIYWLNLDSTLVCSVAYLCSYGSQYAGGSLRRSVLRAVGVASGATAGSALQQVGLQLSISLGDADWAQPCVLLFALVSMALGVFLGMLLAFHGGQYSYIGEIFSLFLVKFLASPTVGSIKFGPTVETTMYACMLAVLVEMCVMPVDAQDLLRARLAAAHAGVAAALPALVTSSVDESDRADVTFPRLKSTDLCNGSPLSTLGSPHTAASQAGIAGKVNHSLPDLTERLKEAGIYDKYLSWSEGYKKWRTGAGKGAKGELRDETQPSNSSYTVVSTAKDSGIVPRQLAGALENTLVSSPEVAALSFAPAVMPGIPQRAVLEPIAEARRISKKTIGYIEGQVEVRRASSETLGSSDACGIQLVVDSGGNSEAQSVCRTNLEVPSGYVQGVEPASLDPVAAVRLPTLAVLLNRANTKVFESHDAAAGADTDVGTSYASLDELTMQSRQGTQASEDECGGFAQPALAPNVSNVSAITAPTTITILLADVEELLDEISVVLAPAAELVRQAAERLDSERVDAHAWCALADKLNIMRLRLSLLARLALRLRHGVSVTDLLGGPGAEPAAEALISAFCAALEAATSAVAGGPAPTPRVCARLEAELRASAAGLAVALGRRRVRRHRRRSAVAAEVLAGTAGHALTALLRDAAQVLALATAVAGPCPEPVPLPPSESDPLFAATAAAAGCPSRNNPTEIQDNAIFSGTDAAPKVSSAADDLPDLTERLKQQGQYEKYLEWREGYMKWRTGGTSGAEVGRRNEERFQTKGFRFRHMCTFRTPEVEIRPRMVLKGFQRTRSLEPRDTQQMSFAFSVADLSLYSVQQGGWVAQSKAYIWFGASSGDIRKVIKVDLGDRVPIPEAGG</sequence>
<dbReference type="OrthoDB" id="424577at2759"/>
<feature type="transmembrane region" description="Helical" evidence="2">
    <location>
        <begin position="461"/>
        <end position="479"/>
    </location>
</feature>
<keyword evidence="2" id="KW-0812">Transmembrane</keyword>
<evidence type="ECO:0000313" key="5">
    <source>
        <dbReference type="Proteomes" id="UP000654075"/>
    </source>
</evidence>
<evidence type="ECO:0000256" key="1">
    <source>
        <dbReference type="SAM" id="MobiDB-lite"/>
    </source>
</evidence>
<evidence type="ECO:0000259" key="3">
    <source>
        <dbReference type="SMART" id="SM01217"/>
    </source>
</evidence>
<feature type="transmembrane region" description="Helical" evidence="2">
    <location>
        <begin position="435"/>
        <end position="455"/>
    </location>
</feature>
<name>A0A813E4R7_POLGL</name>
<organism evidence="4 5">
    <name type="scientific">Polarella glacialis</name>
    <name type="common">Dinoflagellate</name>
    <dbReference type="NCBI Taxonomy" id="89957"/>
    <lineage>
        <taxon>Eukaryota</taxon>
        <taxon>Sar</taxon>
        <taxon>Alveolata</taxon>
        <taxon>Dinophyceae</taxon>
        <taxon>Suessiales</taxon>
        <taxon>Suessiaceae</taxon>
        <taxon>Polarella</taxon>
    </lineage>
</organism>
<feature type="region of interest" description="Disordered" evidence="1">
    <location>
        <begin position="1116"/>
        <end position="1135"/>
    </location>
</feature>
<keyword evidence="5" id="KW-1185">Reference proteome</keyword>
<protein>
    <recommendedName>
        <fullName evidence="3">Fibronectin type III-like domain-containing protein</fullName>
    </recommendedName>
</protein>
<feature type="domain" description="Fibronectin type III-like" evidence="3">
    <location>
        <begin position="1636"/>
        <end position="1698"/>
    </location>
</feature>
<dbReference type="Pfam" id="PF00305">
    <property type="entry name" value="Lipoxygenase"/>
    <property type="match status" value="1"/>
</dbReference>
<feature type="transmembrane region" description="Helical" evidence="2">
    <location>
        <begin position="375"/>
        <end position="396"/>
    </location>
</feature>
<feature type="transmembrane region" description="Helical" evidence="2">
    <location>
        <begin position="931"/>
        <end position="955"/>
    </location>
</feature>
<evidence type="ECO:0000256" key="2">
    <source>
        <dbReference type="SAM" id="Phobius"/>
    </source>
</evidence>
<dbReference type="Gene3D" id="1.20.245.10">
    <property type="entry name" value="Lipoxygenase-1, Domain 5"/>
    <property type="match status" value="1"/>
</dbReference>